<sequence>MSDSLVVCEVDPELREKLRKFRFRKETDNAAIIMKVDKDRQMVVLEEEFQVRGLQLQVCARGWPSVLPFVFHLLQPCGLQAGTTDDVCRE</sequence>
<dbReference type="Gene3D" id="3.40.20.10">
    <property type="entry name" value="Severin"/>
    <property type="match status" value="1"/>
</dbReference>
<reference evidence="2 3" key="1">
    <citation type="submission" date="2025-04" db="UniProtKB">
        <authorList>
            <consortium name="RefSeq"/>
        </authorList>
    </citation>
    <scope>IDENTIFICATION</scope>
    <source>
        <tissue evidence="2 3">Blood</tissue>
    </source>
</reference>
<gene>
    <name evidence="2 3" type="primary">GMFG</name>
</gene>
<dbReference type="PANTHER" id="PTHR11249:SF4">
    <property type="entry name" value="GLIA MATURATION FACTOR GAMMA"/>
    <property type="match status" value="1"/>
</dbReference>
<evidence type="ECO:0000313" key="3">
    <source>
        <dbReference type="RefSeq" id="XP_032104726.1"/>
    </source>
</evidence>
<dbReference type="AlphaFoldDB" id="A0A6J3FGJ8"/>
<dbReference type="GO" id="GO:0071933">
    <property type="term" value="F:Arp2/3 complex binding"/>
    <property type="evidence" value="ECO:0007669"/>
    <property type="project" value="InterPro"/>
</dbReference>
<protein>
    <submittedName>
        <fullName evidence="2">Glia maturation factor gamma isoform X6</fullName>
    </submittedName>
    <submittedName>
        <fullName evidence="3">Glia maturation factor gamma isoform X7</fullName>
    </submittedName>
</protein>
<dbReference type="CTD" id="9535"/>
<dbReference type="Proteomes" id="UP000504640">
    <property type="component" value="Unplaced"/>
</dbReference>
<dbReference type="GO" id="GO:0071846">
    <property type="term" value="P:actin filament debranching"/>
    <property type="evidence" value="ECO:0007669"/>
    <property type="project" value="InterPro"/>
</dbReference>
<proteinExistence type="predicted"/>
<dbReference type="InterPro" id="IPR029006">
    <property type="entry name" value="ADF-H/Gelsolin-like_dom_sf"/>
</dbReference>
<accession>A0A6J3FGJ8</accession>
<dbReference type="GO" id="GO:0034316">
    <property type="term" value="P:negative regulation of Arp2/3 complex-mediated actin nucleation"/>
    <property type="evidence" value="ECO:0007669"/>
    <property type="project" value="TreeGrafter"/>
</dbReference>
<dbReference type="SUPFAM" id="SSF55753">
    <property type="entry name" value="Actin depolymerizing proteins"/>
    <property type="match status" value="1"/>
</dbReference>
<evidence type="ECO:0000313" key="1">
    <source>
        <dbReference type="Proteomes" id="UP000504640"/>
    </source>
</evidence>
<dbReference type="GeneID" id="116530661"/>
<organism evidence="1 3">
    <name type="scientific">Sapajus apella</name>
    <name type="common">Brown-capped capuchin</name>
    <name type="synonym">Cebus apella</name>
    <dbReference type="NCBI Taxonomy" id="9515"/>
    <lineage>
        <taxon>Eukaryota</taxon>
        <taxon>Metazoa</taxon>
        <taxon>Chordata</taxon>
        <taxon>Craniata</taxon>
        <taxon>Vertebrata</taxon>
        <taxon>Euteleostomi</taxon>
        <taxon>Mammalia</taxon>
        <taxon>Eutheria</taxon>
        <taxon>Euarchontoglires</taxon>
        <taxon>Primates</taxon>
        <taxon>Haplorrhini</taxon>
        <taxon>Platyrrhini</taxon>
        <taxon>Cebidae</taxon>
        <taxon>Cebinae</taxon>
        <taxon>Sapajus</taxon>
    </lineage>
</organism>
<dbReference type="GO" id="GO:0030864">
    <property type="term" value="C:cortical actin cytoskeleton"/>
    <property type="evidence" value="ECO:0007669"/>
    <property type="project" value="TreeGrafter"/>
</dbReference>
<dbReference type="PANTHER" id="PTHR11249">
    <property type="entry name" value="GLIAL FACTOR NATURATION FACTOR"/>
    <property type="match status" value="1"/>
</dbReference>
<dbReference type="InterPro" id="IPR011171">
    <property type="entry name" value="GMF"/>
</dbReference>
<keyword evidence="1" id="KW-1185">Reference proteome</keyword>
<name>A0A6J3FGJ8_SAPAP</name>
<dbReference type="RefSeq" id="XP_032104726.1">
    <property type="nucleotide sequence ID" value="XM_032248835.1"/>
</dbReference>
<dbReference type="RefSeq" id="XP_032104725.1">
    <property type="nucleotide sequence ID" value="XM_032248834.1"/>
</dbReference>
<evidence type="ECO:0000313" key="2">
    <source>
        <dbReference type="RefSeq" id="XP_032104725.1"/>
    </source>
</evidence>